<keyword evidence="1" id="KW-0560">Oxidoreductase</keyword>
<dbReference type="RefSeq" id="XP_017778362.1">
    <property type="nucleotide sequence ID" value="XM_017922873.1"/>
</dbReference>
<dbReference type="Gene3D" id="3.40.50.720">
    <property type="entry name" value="NAD(P)-binding Rossmann-like Domain"/>
    <property type="match status" value="1"/>
</dbReference>
<sequence length="309" mass="34236">MGWCRAKVCLVGKTALVTGGNSGIGYQTALHLASRGCRVIIADIVDSESSRKQIVEETGNDNIIYKWLDLGSLQSTRKFAKDIIKTEPRLDILINNAGVAGFAEICSDDGILMDMHINHFGSFLLTHLLVDLLKQTPKSRVVFVSSNMAFLHQLKTAEDINRPSKFNNKDFKTIINYSNSKLCNIISASGFAKRLTKFGITVNAVHPGSVCTEIYNSSRNRLGDCTWIFKIFHLVCNIITWCFGKNAEEGAQTSLHCAIDKSVEGISGKFFFDCKVFKIPPKAADGDFSEAVWAESEKIVKLSQEEKIQ</sequence>
<dbReference type="PANTHER" id="PTHR43157:SF31">
    <property type="entry name" value="PHOSPHATIDYLINOSITOL-GLYCAN BIOSYNTHESIS CLASS F PROTEIN"/>
    <property type="match status" value="1"/>
</dbReference>
<organism evidence="2 3">
    <name type="scientific">Nicrophorus vespilloides</name>
    <name type="common">Boreal carrion beetle</name>
    <dbReference type="NCBI Taxonomy" id="110193"/>
    <lineage>
        <taxon>Eukaryota</taxon>
        <taxon>Metazoa</taxon>
        <taxon>Ecdysozoa</taxon>
        <taxon>Arthropoda</taxon>
        <taxon>Hexapoda</taxon>
        <taxon>Insecta</taxon>
        <taxon>Pterygota</taxon>
        <taxon>Neoptera</taxon>
        <taxon>Endopterygota</taxon>
        <taxon>Coleoptera</taxon>
        <taxon>Polyphaga</taxon>
        <taxon>Staphyliniformia</taxon>
        <taxon>Silphidae</taxon>
        <taxon>Nicrophorinae</taxon>
        <taxon>Nicrophorus</taxon>
    </lineage>
</organism>
<keyword evidence="2" id="KW-1185">Reference proteome</keyword>
<dbReference type="InterPro" id="IPR036291">
    <property type="entry name" value="NAD(P)-bd_dom_sf"/>
</dbReference>
<reference evidence="3" key="1">
    <citation type="submission" date="2025-08" db="UniProtKB">
        <authorList>
            <consortium name="RefSeq"/>
        </authorList>
    </citation>
    <scope>IDENTIFICATION</scope>
    <source>
        <tissue evidence="3">Whole Larva</tissue>
    </source>
</reference>
<dbReference type="SUPFAM" id="SSF51735">
    <property type="entry name" value="NAD(P)-binding Rossmann-fold domains"/>
    <property type="match status" value="1"/>
</dbReference>
<proteinExistence type="predicted"/>
<gene>
    <name evidence="3" type="primary">LOC108564003</name>
</gene>
<dbReference type="PANTHER" id="PTHR43157">
    <property type="entry name" value="PHOSPHATIDYLINOSITOL-GLYCAN BIOSYNTHESIS CLASS F PROTEIN-RELATED"/>
    <property type="match status" value="1"/>
</dbReference>
<dbReference type="PRINTS" id="PR00081">
    <property type="entry name" value="GDHRDH"/>
</dbReference>
<dbReference type="GeneID" id="108564003"/>
<accession>A0ABM1MUW2</accession>
<dbReference type="Pfam" id="PF00106">
    <property type="entry name" value="adh_short"/>
    <property type="match status" value="1"/>
</dbReference>
<dbReference type="InterPro" id="IPR002347">
    <property type="entry name" value="SDR_fam"/>
</dbReference>
<evidence type="ECO:0000313" key="2">
    <source>
        <dbReference type="Proteomes" id="UP000695000"/>
    </source>
</evidence>
<dbReference type="Proteomes" id="UP000695000">
    <property type="component" value="Unplaced"/>
</dbReference>
<protein>
    <submittedName>
        <fullName evidence="3">Retinol dehydrogenase 14-like</fullName>
    </submittedName>
</protein>
<name>A0ABM1MUW2_NICVS</name>
<evidence type="ECO:0000313" key="3">
    <source>
        <dbReference type="RefSeq" id="XP_017778362.1"/>
    </source>
</evidence>
<evidence type="ECO:0000256" key="1">
    <source>
        <dbReference type="ARBA" id="ARBA00023002"/>
    </source>
</evidence>